<feature type="region of interest" description="Disordered" evidence="1">
    <location>
        <begin position="83"/>
        <end position="107"/>
    </location>
</feature>
<keyword evidence="3" id="KW-1185">Reference proteome</keyword>
<accession>A0A9N7TWF1</accession>
<name>A0A9N7TWF1_PLEPL</name>
<dbReference type="AlphaFoldDB" id="A0A9N7TWF1"/>
<sequence>MLIRCPVPSPRDLPHLLQYVHAPPPVRARTSSNPLCLISQEREAVPTPGVMTDRTHVLADPRPADCSAFPPCQHFIRHPGIDPVGLPYQSPSPPTPHHTTRIISSVS</sequence>
<reference evidence="2" key="1">
    <citation type="submission" date="2020-03" db="EMBL/GenBank/DDBJ databases">
        <authorList>
            <person name="Weist P."/>
        </authorList>
    </citation>
    <scope>NUCLEOTIDE SEQUENCE</scope>
</reference>
<evidence type="ECO:0000256" key="1">
    <source>
        <dbReference type="SAM" id="MobiDB-lite"/>
    </source>
</evidence>
<proteinExistence type="predicted"/>
<evidence type="ECO:0000313" key="2">
    <source>
        <dbReference type="EMBL" id="CAB1420144.1"/>
    </source>
</evidence>
<dbReference type="EMBL" id="CADEAL010000438">
    <property type="protein sequence ID" value="CAB1420144.1"/>
    <property type="molecule type" value="Genomic_DNA"/>
</dbReference>
<evidence type="ECO:0000313" key="3">
    <source>
        <dbReference type="Proteomes" id="UP001153269"/>
    </source>
</evidence>
<organism evidence="2 3">
    <name type="scientific">Pleuronectes platessa</name>
    <name type="common">European plaice</name>
    <dbReference type="NCBI Taxonomy" id="8262"/>
    <lineage>
        <taxon>Eukaryota</taxon>
        <taxon>Metazoa</taxon>
        <taxon>Chordata</taxon>
        <taxon>Craniata</taxon>
        <taxon>Vertebrata</taxon>
        <taxon>Euteleostomi</taxon>
        <taxon>Actinopterygii</taxon>
        <taxon>Neopterygii</taxon>
        <taxon>Teleostei</taxon>
        <taxon>Neoteleostei</taxon>
        <taxon>Acanthomorphata</taxon>
        <taxon>Carangaria</taxon>
        <taxon>Pleuronectiformes</taxon>
        <taxon>Pleuronectoidei</taxon>
        <taxon>Pleuronectidae</taxon>
        <taxon>Pleuronectes</taxon>
    </lineage>
</organism>
<protein>
    <submittedName>
        <fullName evidence="2">Uncharacterized protein</fullName>
    </submittedName>
</protein>
<gene>
    <name evidence="2" type="ORF">PLEPLA_LOCUS8019</name>
</gene>
<dbReference type="Proteomes" id="UP001153269">
    <property type="component" value="Unassembled WGS sequence"/>
</dbReference>
<comment type="caution">
    <text evidence="2">The sequence shown here is derived from an EMBL/GenBank/DDBJ whole genome shotgun (WGS) entry which is preliminary data.</text>
</comment>